<dbReference type="InterPro" id="IPR049349">
    <property type="entry name" value="DUF2264_N"/>
</dbReference>
<dbReference type="Proteomes" id="UP000319257">
    <property type="component" value="Unassembled WGS sequence"/>
</dbReference>
<organism evidence="3 4">
    <name type="scientific">Thyridium curvatum</name>
    <dbReference type="NCBI Taxonomy" id="1093900"/>
    <lineage>
        <taxon>Eukaryota</taxon>
        <taxon>Fungi</taxon>
        <taxon>Dikarya</taxon>
        <taxon>Ascomycota</taxon>
        <taxon>Pezizomycotina</taxon>
        <taxon>Sordariomycetes</taxon>
        <taxon>Sordariomycetidae</taxon>
        <taxon>Thyridiales</taxon>
        <taxon>Thyridiaceae</taxon>
        <taxon>Thyridium</taxon>
    </lineage>
</organism>
<gene>
    <name evidence="3" type="ORF">E0L32_005837</name>
</gene>
<dbReference type="Pfam" id="PF20938">
    <property type="entry name" value="DUF2264_C"/>
    <property type="match status" value="1"/>
</dbReference>
<dbReference type="GeneID" id="41973284"/>
<comment type="caution">
    <text evidence="3">The sequence shown here is derived from an EMBL/GenBank/DDBJ whole genome shotgun (WGS) entry which is preliminary data.</text>
</comment>
<evidence type="ECO:0000313" key="4">
    <source>
        <dbReference type="Proteomes" id="UP000319257"/>
    </source>
</evidence>
<dbReference type="PANTHER" id="PTHR35339">
    <property type="entry name" value="LINALOOL DEHYDRATASE_ISOMERASE DOMAIN-CONTAINING PROTEIN"/>
    <property type="match status" value="1"/>
</dbReference>
<evidence type="ECO:0000313" key="3">
    <source>
        <dbReference type="EMBL" id="TPX13634.1"/>
    </source>
</evidence>
<accession>A0A507B4K7</accession>
<dbReference type="InterPro" id="IPR016624">
    <property type="entry name" value="UCP014753"/>
</dbReference>
<evidence type="ECO:0000259" key="2">
    <source>
        <dbReference type="Pfam" id="PF20938"/>
    </source>
</evidence>
<dbReference type="EMBL" id="SKBQ01000032">
    <property type="protein sequence ID" value="TPX13634.1"/>
    <property type="molecule type" value="Genomic_DNA"/>
</dbReference>
<dbReference type="InParanoid" id="A0A507B4K7"/>
<dbReference type="OrthoDB" id="5150166at2759"/>
<name>A0A507B4K7_9PEZI</name>
<dbReference type="AlphaFoldDB" id="A0A507B4K7"/>
<proteinExistence type="predicted"/>
<dbReference type="RefSeq" id="XP_030995345.1">
    <property type="nucleotide sequence ID" value="XM_031140403.1"/>
</dbReference>
<protein>
    <submittedName>
        <fullName evidence="3">Uncharacterized protein</fullName>
    </submittedName>
</protein>
<dbReference type="PANTHER" id="PTHR35339:SF2">
    <property type="entry name" value="DUF2264 DOMAIN-CONTAINING PROTEIN-RELATED"/>
    <property type="match status" value="1"/>
</dbReference>
<keyword evidence="4" id="KW-1185">Reference proteome</keyword>
<feature type="domain" description="DUF2264" evidence="1">
    <location>
        <begin position="14"/>
        <end position="403"/>
    </location>
</feature>
<dbReference type="InterPro" id="IPR049237">
    <property type="entry name" value="DUF2264_C"/>
</dbReference>
<sequence length="711" mass="78899">MPGLTGFTDNPLRTRDDVFKAALALLQPLAKYASPDCARIRLPVDTGAHFDESAAQLEGFARPLWAVGPLLSTLDAADSESREEKPWRSHLQPWITGLRAGTDPGHLEYWGTIGNGDQRMVEAEMVSFALLSAPETLFQSQDERVQANITIWLRGMNGKDMPPTNWRWFRVFANLALVQVCRVPLSDVIKELDLDLAILDSFYIGDGWSGDGEWQTEEQEEDMKRLNLSAGRRDGIGIGRQVDYYSGSFAIQFSQLLFCKYGAVIYPERAERYRTQARDFGASFWRYFDAAGSAIPFGRSLTYRFACGGYFAALAVAKVQDMPEPLATPGAVKGFLLRHLRWWAGHSESIFYPDGTMNIGWLYPNMYMCEDYNSPQSVYWSLKALIVLSLSDADEFWSATEEAYPPLSGPILVPSPRQLICNHPEGNHHFMLSPAQFVAWPMKATQAKYCKFAYSSSFPFSVPTGPLIQQIAPDNTLALSRDGCETWAVKWKCREAVFSTLKLSTAGGTEDVAAATVRWYPWGDEAVQVDTTLIPVTDCWPDWHIRIHKIRVLTSIPTLHTVEGGFACPGRRKSDGGALPLTSTLTDRVALGDSELILPEDSALLILSHAGGSGIVAQRPDVPEVAVSCSPLKPDSNTNLAYQRSLIPVVMHDMARRLEPGFEIVLATYVFAVSATANGRTSGNPSIGRRWASRPNIVDIKDDKFIRFSNA</sequence>
<reference evidence="3 4" key="1">
    <citation type="submission" date="2019-06" db="EMBL/GenBank/DDBJ databases">
        <title>Draft genome sequence of the filamentous fungus Phialemoniopsis curvata isolated from diesel fuel.</title>
        <authorList>
            <person name="Varaljay V.A."/>
            <person name="Lyon W.J."/>
            <person name="Crouch A.L."/>
            <person name="Drake C.E."/>
            <person name="Hollomon J.M."/>
            <person name="Nadeau L.J."/>
            <person name="Nunn H.S."/>
            <person name="Stevenson B.S."/>
            <person name="Bojanowski C.L."/>
            <person name="Crookes-Goodson W.J."/>
        </authorList>
    </citation>
    <scope>NUCLEOTIDE SEQUENCE [LARGE SCALE GENOMIC DNA]</scope>
    <source>
        <strain evidence="3 4">D216</strain>
    </source>
</reference>
<feature type="domain" description="DUF2264" evidence="2">
    <location>
        <begin position="414"/>
        <end position="697"/>
    </location>
</feature>
<dbReference type="Pfam" id="PF10022">
    <property type="entry name" value="DUF2264"/>
    <property type="match status" value="1"/>
</dbReference>
<evidence type="ECO:0000259" key="1">
    <source>
        <dbReference type="Pfam" id="PF10022"/>
    </source>
</evidence>
<dbReference type="PIRSF" id="PIRSF014753">
    <property type="entry name" value="UCP014753"/>
    <property type="match status" value="1"/>
</dbReference>